<feature type="compositionally biased region" description="Acidic residues" evidence="1">
    <location>
        <begin position="122"/>
        <end position="135"/>
    </location>
</feature>
<name>A0AAN7V0X7_9PEZI</name>
<dbReference type="EMBL" id="JAWHQM010000060">
    <property type="protein sequence ID" value="KAK5636001.1"/>
    <property type="molecule type" value="Genomic_DNA"/>
</dbReference>
<accession>A0AAN7V0X7</accession>
<comment type="caution">
    <text evidence="2">The sequence shown here is derived from an EMBL/GenBank/DDBJ whole genome shotgun (WGS) entry which is preliminary data.</text>
</comment>
<evidence type="ECO:0000313" key="3">
    <source>
        <dbReference type="Proteomes" id="UP001305414"/>
    </source>
</evidence>
<keyword evidence="3" id="KW-1185">Reference proteome</keyword>
<protein>
    <submittedName>
        <fullName evidence="2">Uncharacterized protein</fullName>
    </submittedName>
</protein>
<proteinExistence type="predicted"/>
<feature type="region of interest" description="Disordered" evidence="1">
    <location>
        <begin position="66"/>
        <end position="156"/>
    </location>
</feature>
<reference evidence="2 3" key="1">
    <citation type="submission" date="2023-10" db="EMBL/GenBank/DDBJ databases">
        <title>Draft genome sequence of Xylaria bambusicola isolate GMP-LS, the root and basal stem rot pathogen of sugarcane in Indonesia.</title>
        <authorList>
            <person name="Selvaraj P."/>
            <person name="Muralishankar V."/>
            <person name="Muruganantham S."/>
            <person name="Sp S."/>
            <person name="Haryani S."/>
            <person name="Lau K.J.X."/>
            <person name="Naqvi N.I."/>
        </authorList>
    </citation>
    <scope>NUCLEOTIDE SEQUENCE [LARGE SCALE GENOMIC DNA]</scope>
    <source>
        <strain evidence="2">GMP-LS</strain>
    </source>
</reference>
<evidence type="ECO:0000256" key="1">
    <source>
        <dbReference type="SAM" id="MobiDB-lite"/>
    </source>
</evidence>
<feature type="compositionally biased region" description="Low complexity" evidence="1">
    <location>
        <begin position="77"/>
        <end position="89"/>
    </location>
</feature>
<dbReference type="Proteomes" id="UP001305414">
    <property type="component" value="Unassembled WGS sequence"/>
</dbReference>
<organism evidence="2 3">
    <name type="scientific">Xylaria bambusicola</name>
    <dbReference type="NCBI Taxonomy" id="326684"/>
    <lineage>
        <taxon>Eukaryota</taxon>
        <taxon>Fungi</taxon>
        <taxon>Dikarya</taxon>
        <taxon>Ascomycota</taxon>
        <taxon>Pezizomycotina</taxon>
        <taxon>Sordariomycetes</taxon>
        <taxon>Xylariomycetidae</taxon>
        <taxon>Xylariales</taxon>
        <taxon>Xylariaceae</taxon>
        <taxon>Xylaria</taxon>
    </lineage>
</organism>
<dbReference type="AlphaFoldDB" id="A0AAN7V0X7"/>
<gene>
    <name evidence="2" type="ORF">RRF57_011713</name>
</gene>
<evidence type="ECO:0000313" key="2">
    <source>
        <dbReference type="EMBL" id="KAK5636001.1"/>
    </source>
</evidence>
<sequence>MTNEKKVIAPLLGKLYVSPASSEDKIRTLYEDVSAAVEENLLSDATGRNALYKIHVSLGKIVNSLNDGDKISRRSRSASVATSAAGTSGDRSMAGTDDGEEDATVVHLGRKDGDATVLQGVAEEDEDEGGGDDGDDTVKMEPDTSGNTVIKRDGEDELVEEFLSDDEDA</sequence>